<evidence type="ECO:0000256" key="14">
    <source>
        <dbReference type="SAM" id="MobiDB-lite"/>
    </source>
</evidence>
<evidence type="ECO:0000256" key="5">
    <source>
        <dbReference type="ARBA" id="ARBA00022792"/>
    </source>
</evidence>
<keyword evidence="16" id="KW-1185">Reference proteome</keyword>
<keyword evidence="9 12" id="KW-0496">Mitochondrion</keyword>
<evidence type="ECO:0000256" key="9">
    <source>
        <dbReference type="ARBA" id="ARBA00023128"/>
    </source>
</evidence>
<evidence type="ECO:0000256" key="13">
    <source>
        <dbReference type="SAM" id="Coils"/>
    </source>
</evidence>
<keyword evidence="5 12" id="KW-0999">Mitochondrion inner membrane</keyword>
<keyword evidence="4 12" id="KW-0812">Transmembrane</keyword>
<evidence type="ECO:0000313" key="15">
    <source>
        <dbReference type="EMBL" id="OXV11355.1"/>
    </source>
</evidence>
<gene>
    <name evidence="15" type="ORF">Egran_00882</name>
</gene>
<evidence type="ECO:0000256" key="7">
    <source>
        <dbReference type="ARBA" id="ARBA00022989"/>
    </source>
</evidence>
<feature type="coiled-coil region" evidence="13">
    <location>
        <begin position="138"/>
        <end position="165"/>
    </location>
</feature>
<evidence type="ECO:0000256" key="3">
    <source>
        <dbReference type="ARBA" id="ARBA00011182"/>
    </source>
</evidence>
<evidence type="ECO:0000313" key="16">
    <source>
        <dbReference type="Proteomes" id="UP000243515"/>
    </source>
</evidence>
<evidence type="ECO:0000256" key="6">
    <source>
        <dbReference type="ARBA" id="ARBA00022946"/>
    </source>
</evidence>
<evidence type="ECO:0000256" key="8">
    <source>
        <dbReference type="ARBA" id="ARBA00023054"/>
    </source>
</evidence>
<sequence length="446" mass="49590">MQPLPSIFRQSLRSGISLARTSCLRPTATAFHVSNLTRSSLRSRTICIQCQFKVQYRLYSSKGEEVLSGRQSLNPEFSSGDVEQRADQGEPMQAGLPSEAEGRRSQLSKQLTGMMDNLQSNVFIAGQRLNDLTGYSAIEKLKREIEAQEAQLRASRALVRQAKEAYSAAISRRSASQREVNELLQRKHTWSPADLERFTALYRSDHANEVTEIEAQDGLSAAERQAEEAAAVLNKSILSRYHEEQIWSDKIRRMSTWGTWGLMGVNVLLFLIFQVAIEPWRRQRLVKGFEEKVKEAIEGDSIASRARAINSPSSVESAVLANSPSAEVSSEAPTHEKLENQALSPEFLPPNVETSADPTIISESKLIPSTTNLMENYVTESPLPEFLPRPGLSLESRKLAFYGLFSERKRSLTQRDLTIVVIKSSAAGIAIGAAVMGLVFTLIRPH</sequence>
<evidence type="ECO:0000256" key="11">
    <source>
        <dbReference type="ARBA" id="ARBA00024807"/>
    </source>
</evidence>
<reference evidence="15 16" key="1">
    <citation type="journal article" date="2015" name="Environ. Microbiol.">
        <title>Metagenome sequence of Elaphomyces granulatus from sporocarp tissue reveals Ascomycota ectomycorrhizal fingerprints of genome expansion and a Proteobacteria-rich microbiome.</title>
        <authorList>
            <person name="Quandt C.A."/>
            <person name="Kohler A."/>
            <person name="Hesse C.N."/>
            <person name="Sharpton T.J."/>
            <person name="Martin F."/>
            <person name="Spatafora J.W."/>
        </authorList>
    </citation>
    <scope>NUCLEOTIDE SEQUENCE [LARGE SCALE GENOMIC DNA]</scope>
    <source>
        <strain evidence="15 16">OSC145934</strain>
    </source>
</reference>
<feature type="region of interest" description="Disordered" evidence="14">
    <location>
        <begin position="70"/>
        <end position="106"/>
    </location>
</feature>
<name>A0A232M4K6_9EURO</name>
<accession>A0A232M4K6</accession>
<comment type="similarity">
    <text evidence="2 12">Belongs to the SHE9 family.</text>
</comment>
<feature type="region of interest" description="Disordered" evidence="14">
    <location>
        <begin position="320"/>
        <end position="349"/>
    </location>
</feature>
<dbReference type="OrthoDB" id="5595506at2759"/>
<evidence type="ECO:0000256" key="2">
    <source>
        <dbReference type="ARBA" id="ARBA00007472"/>
    </source>
</evidence>
<keyword evidence="6 12" id="KW-0809">Transit peptide</keyword>
<dbReference type="InterPro" id="IPR008839">
    <property type="entry name" value="MDM33_fungi"/>
</dbReference>
<feature type="transmembrane region" description="Helical" evidence="12">
    <location>
        <begin position="417"/>
        <end position="443"/>
    </location>
</feature>
<evidence type="ECO:0000256" key="1">
    <source>
        <dbReference type="ARBA" id="ARBA00004448"/>
    </source>
</evidence>
<feature type="transmembrane region" description="Helical" evidence="12">
    <location>
        <begin position="257"/>
        <end position="277"/>
    </location>
</feature>
<comment type="subcellular location">
    <subcellularLocation>
        <location evidence="1 12">Mitochondrion inner membrane</location>
        <topology evidence="1 12">Multi-pass membrane protein</topology>
    </subcellularLocation>
</comment>
<dbReference type="Proteomes" id="UP000243515">
    <property type="component" value="Unassembled WGS sequence"/>
</dbReference>
<dbReference type="EMBL" id="NPHW01002490">
    <property type="protein sequence ID" value="OXV11355.1"/>
    <property type="molecule type" value="Genomic_DNA"/>
</dbReference>
<keyword evidence="8 13" id="KW-0175">Coiled coil</keyword>
<comment type="subunit">
    <text evidence="3 12">Homooligomer.</text>
</comment>
<keyword evidence="10 12" id="KW-0472">Membrane</keyword>
<evidence type="ECO:0000256" key="4">
    <source>
        <dbReference type="ARBA" id="ARBA00022692"/>
    </source>
</evidence>
<feature type="compositionally biased region" description="Polar residues" evidence="14">
    <location>
        <begin position="320"/>
        <end position="332"/>
    </location>
</feature>
<evidence type="ECO:0000256" key="10">
    <source>
        <dbReference type="ARBA" id="ARBA00023136"/>
    </source>
</evidence>
<proteinExistence type="inferred from homology"/>
<dbReference type="PANTHER" id="PTHR31961">
    <property type="entry name" value="SENSITIVE TO HIGH EXPRESSION PROTEIN 9, MITOCHONDRIAL"/>
    <property type="match status" value="1"/>
</dbReference>
<dbReference type="AlphaFoldDB" id="A0A232M4K6"/>
<dbReference type="GO" id="GO:0005743">
    <property type="term" value="C:mitochondrial inner membrane"/>
    <property type="evidence" value="ECO:0007669"/>
    <property type="project" value="UniProtKB-SubCell"/>
</dbReference>
<comment type="function">
    <text evidence="11">Required for the maintenance of the structure of the mitochondrial inner membrane. Involved in mitochondrial morphology. Causes growth arrest when highly overexpressed.</text>
</comment>
<keyword evidence="7 12" id="KW-1133">Transmembrane helix</keyword>
<organism evidence="15 16">
    <name type="scientific">Elaphomyces granulatus</name>
    <dbReference type="NCBI Taxonomy" id="519963"/>
    <lineage>
        <taxon>Eukaryota</taxon>
        <taxon>Fungi</taxon>
        <taxon>Dikarya</taxon>
        <taxon>Ascomycota</taxon>
        <taxon>Pezizomycotina</taxon>
        <taxon>Eurotiomycetes</taxon>
        <taxon>Eurotiomycetidae</taxon>
        <taxon>Eurotiales</taxon>
        <taxon>Elaphomycetaceae</taxon>
        <taxon>Elaphomyces</taxon>
    </lineage>
</organism>
<dbReference type="Pfam" id="PF05546">
    <property type="entry name" value="She9_MDM33"/>
    <property type="match status" value="1"/>
</dbReference>
<dbReference type="PANTHER" id="PTHR31961:SF3">
    <property type="entry name" value="SENSITIVE TO HIGH EXPRESSION PROTEIN 9, MITOCHONDRIAL"/>
    <property type="match status" value="1"/>
</dbReference>
<protein>
    <recommendedName>
        <fullName evidence="12">Sensitive to high expression protein 9, mitochondrial</fullName>
    </recommendedName>
</protein>
<dbReference type="GO" id="GO:0007007">
    <property type="term" value="P:inner mitochondrial membrane organization"/>
    <property type="evidence" value="ECO:0007669"/>
    <property type="project" value="TreeGrafter"/>
</dbReference>
<evidence type="ECO:0000256" key="12">
    <source>
        <dbReference type="RuleBase" id="RU364128"/>
    </source>
</evidence>
<comment type="caution">
    <text evidence="15">The sequence shown here is derived from an EMBL/GenBank/DDBJ whole genome shotgun (WGS) entry which is preliminary data.</text>
</comment>